<dbReference type="PANTHER" id="PTHR10434">
    <property type="entry name" value="1-ACYL-SN-GLYCEROL-3-PHOSPHATE ACYLTRANSFERASE"/>
    <property type="match status" value="1"/>
</dbReference>
<evidence type="ECO:0000259" key="4">
    <source>
        <dbReference type="SMART" id="SM00563"/>
    </source>
</evidence>
<gene>
    <name evidence="5" type="ORF">TAT_000149800</name>
    <name evidence="6" type="ORF">TAV_000149900</name>
</gene>
<keyword evidence="3" id="KW-0812">Transmembrane</keyword>
<dbReference type="AlphaFoldDB" id="A0A3B0ML43"/>
<feature type="transmembrane region" description="Helical" evidence="3">
    <location>
        <begin position="14"/>
        <end position="44"/>
    </location>
</feature>
<dbReference type="PANTHER" id="PTHR10434:SF11">
    <property type="entry name" value="1-ACYL-SN-GLYCEROL-3-PHOSPHATE ACYLTRANSFERASE"/>
    <property type="match status" value="1"/>
</dbReference>
<keyword evidence="3" id="KW-0472">Membrane</keyword>
<evidence type="ECO:0000256" key="3">
    <source>
        <dbReference type="SAM" id="Phobius"/>
    </source>
</evidence>
<sequence length="275" mass="32194">MNKLKSYLLTLESLLFLVLLALFVILTFLIQVFFFIFTFPYYFYDNYYIHKLGNRVLITLVHFASFYINIHWKCEPLTDLPSRDPKNRVILMINHMNLADAIVTTTLSKRFYSTYLYKDALHRIYPKPMLHLIGQVPIYFHYDKDKKTKSIKKDCVLGVMERCKTLMDNGFDLFVFPEGTRSRTGKLQEFKDGFFRFSVDNGYDIIPCAVHNTKDAVYKPLCATSRTLYIMAGSPVSPKGKTVEELKFEVRKKVYNLIKMSPTFDPSTEIVEELE</sequence>
<dbReference type="GO" id="GO:0005783">
    <property type="term" value="C:endoplasmic reticulum"/>
    <property type="evidence" value="ECO:0007669"/>
    <property type="project" value="TreeGrafter"/>
</dbReference>
<reference evidence="5" key="1">
    <citation type="submission" date="2018-07" db="EMBL/GenBank/DDBJ databases">
        <authorList>
            <person name="Quirk P.G."/>
            <person name="Krulwich T.A."/>
        </authorList>
    </citation>
    <scope>NUCLEOTIDE SEQUENCE</scope>
    <source>
        <strain evidence="5">Anand</strain>
    </source>
</reference>
<evidence type="ECO:0000313" key="6">
    <source>
        <dbReference type="EMBL" id="SVP91315.1"/>
    </source>
</evidence>
<evidence type="ECO:0000313" key="5">
    <source>
        <dbReference type="EMBL" id="SVP90787.1"/>
    </source>
</evidence>
<keyword evidence="2 5" id="KW-0012">Acyltransferase</keyword>
<dbReference type="VEuPathDB" id="PiroplasmaDB:TA14465"/>
<organism evidence="5">
    <name type="scientific">Theileria annulata</name>
    <dbReference type="NCBI Taxonomy" id="5874"/>
    <lineage>
        <taxon>Eukaryota</taxon>
        <taxon>Sar</taxon>
        <taxon>Alveolata</taxon>
        <taxon>Apicomplexa</taxon>
        <taxon>Aconoidasida</taxon>
        <taxon>Piroplasmida</taxon>
        <taxon>Theileriidae</taxon>
        <taxon>Theileria</taxon>
    </lineage>
</organism>
<proteinExistence type="predicted"/>
<protein>
    <submittedName>
        <fullName evidence="5">1-acylglycerol-3-phosphate O-acyltransferase, putative</fullName>
    </submittedName>
</protein>
<dbReference type="EMBL" id="UIVT01000002">
    <property type="protein sequence ID" value="SVP90787.1"/>
    <property type="molecule type" value="Genomic_DNA"/>
</dbReference>
<dbReference type="GO" id="GO:0003841">
    <property type="term" value="F:1-acylglycerol-3-phosphate O-acyltransferase activity"/>
    <property type="evidence" value="ECO:0007669"/>
    <property type="project" value="TreeGrafter"/>
</dbReference>
<evidence type="ECO:0000256" key="1">
    <source>
        <dbReference type="ARBA" id="ARBA00022679"/>
    </source>
</evidence>
<dbReference type="SUPFAM" id="SSF69593">
    <property type="entry name" value="Glycerol-3-phosphate (1)-acyltransferase"/>
    <property type="match status" value="1"/>
</dbReference>
<dbReference type="EMBL" id="UIVS01000002">
    <property type="protein sequence ID" value="SVP91315.1"/>
    <property type="molecule type" value="Genomic_DNA"/>
</dbReference>
<dbReference type="SMART" id="SM00563">
    <property type="entry name" value="PlsC"/>
    <property type="match status" value="1"/>
</dbReference>
<dbReference type="GO" id="GO:0006654">
    <property type="term" value="P:phosphatidic acid biosynthetic process"/>
    <property type="evidence" value="ECO:0007669"/>
    <property type="project" value="TreeGrafter"/>
</dbReference>
<name>A0A3B0ML43_THEAN</name>
<accession>A0A3B0ML43</accession>
<evidence type="ECO:0000256" key="2">
    <source>
        <dbReference type="ARBA" id="ARBA00023315"/>
    </source>
</evidence>
<dbReference type="Pfam" id="PF01553">
    <property type="entry name" value="Acyltransferase"/>
    <property type="match status" value="1"/>
</dbReference>
<keyword evidence="3" id="KW-1133">Transmembrane helix</keyword>
<dbReference type="InterPro" id="IPR002123">
    <property type="entry name" value="Plipid/glycerol_acylTrfase"/>
</dbReference>
<dbReference type="CDD" id="cd07989">
    <property type="entry name" value="LPLAT_AGPAT-like"/>
    <property type="match status" value="1"/>
</dbReference>
<feature type="domain" description="Phospholipid/glycerol acyltransferase" evidence="4">
    <location>
        <begin position="89"/>
        <end position="213"/>
    </location>
</feature>
<keyword evidence="1 5" id="KW-0808">Transferase</keyword>